<evidence type="ECO:0000256" key="3">
    <source>
        <dbReference type="ARBA" id="ARBA00038412"/>
    </source>
</evidence>
<dbReference type="PANTHER" id="PTHR41286">
    <property type="entry name" value="HNH NUCLEASE YAJD-RELATED"/>
    <property type="match status" value="1"/>
</dbReference>
<keyword evidence="6" id="KW-0255">Endonuclease</keyword>
<name>A0A0E2Z848_9GAMM</name>
<reference evidence="6 7" key="1">
    <citation type="submission" date="2014-07" db="EMBL/GenBank/DDBJ databases">
        <title>Comparative analysis of Nitrosococcus oceani genome inventories of strains from Pacific and Atlantic gyres.</title>
        <authorList>
            <person name="Lim C.K."/>
            <person name="Wang L."/>
            <person name="Sayavedra-Soto L.A."/>
            <person name="Klotz M.G."/>
        </authorList>
    </citation>
    <scope>NUCLEOTIDE SEQUENCE [LARGE SCALE GENOMIC DNA]</scope>
    <source>
        <strain evidence="6 7">C-27</strain>
    </source>
</reference>
<protein>
    <recommendedName>
        <fullName evidence="4">Putative HNH nuclease YajD</fullName>
    </recommendedName>
</protein>
<dbReference type="GO" id="GO:0003676">
    <property type="term" value="F:nucleic acid binding"/>
    <property type="evidence" value="ECO:0007669"/>
    <property type="project" value="InterPro"/>
</dbReference>
<dbReference type="GO" id="GO:0008270">
    <property type="term" value="F:zinc ion binding"/>
    <property type="evidence" value="ECO:0007669"/>
    <property type="project" value="InterPro"/>
</dbReference>
<evidence type="ECO:0000256" key="4">
    <source>
        <dbReference type="ARBA" id="ARBA00040194"/>
    </source>
</evidence>
<dbReference type="InterPro" id="IPR003615">
    <property type="entry name" value="HNH_nuc"/>
</dbReference>
<proteinExistence type="inferred from homology"/>
<dbReference type="HOGENOM" id="CLU_136125_0_0_6"/>
<dbReference type="OrthoDB" id="9796565at2"/>
<organism evidence="6 7">
    <name type="scientific">Nitrosococcus oceani C-27</name>
    <dbReference type="NCBI Taxonomy" id="314279"/>
    <lineage>
        <taxon>Bacteria</taxon>
        <taxon>Pseudomonadati</taxon>
        <taxon>Pseudomonadota</taxon>
        <taxon>Gammaproteobacteria</taxon>
        <taxon>Chromatiales</taxon>
        <taxon>Chromatiaceae</taxon>
        <taxon>Nitrosococcus</taxon>
    </lineage>
</organism>
<dbReference type="Gene3D" id="1.10.30.50">
    <property type="match status" value="1"/>
</dbReference>
<feature type="domain" description="HNH nuclease" evidence="5">
    <location>
        <begin position="28"/>
        <end position="84"/>
    </location>
</feature>
<dbReference type="PANTHER" id="PTHR41286:SF1">
    <property type="entry name" value="HNH NUCLEASE YAJD-RELATED"/>
    <property type="match status" value="1"/>
</dbReference>
<evidence type="ECO:0000259" key="5">
    <source>
        <dbReference type="SMART" id="SM00507"/>
    </source>
</evidence>
<keyword evidence="2" id="KW-0378">Hydrolase</keyword>
<accession>A0A0E2Z848</accession>
<dbReference type="EMBL" id="JPGN01000038">
    <property type="protein sequence ID" value="KFI19780.1"/>
    <property type="molecule type" value="Genomic_DNA"/>
</dbReference>
<evidence type="ECO:0000256" key="2">
    <source>
        <dbReference type="ARBA" id="ARBA00022801"/>
    </source>
</evidence>
<dbReference type="SMART" id="SM00507">
    <property type="entry name" value="HNHc"/>
    <property type="match status" value="1"/>
</dbReference>
<comment type="similarity">
    <text evidence="3">Belongs to the HNH nuclease family.</text>
</comment>
<sequence length="125" mass="14208">MKKTPSSTNKLDEIVAEAQRNRAKREQGYREKSLRMYPWICGRCRREFTRATVHELTVHHRDHNHDNNPADGSNWELLCLYCHDNEHARFIDGAGTGALDSPAGENQAAGYKAFAGLGELLKKKE</sequence>
<evidence type="ECO:0000313" key="6">
    <source>
        <dbReference type="EMBL" id="KFI19780.1"/>
    </source>
</evidence>
<dbReference type="GO" id="GO:0004519">
    <property type="term" value="F:endonuclease activity"/>
    <property type="evidence" value="ECO:0007669"/>
    <property type="project" value="UniProtKB-KW"/>
</dbReference>
<dbReference type="AlphaFoldDB" id="A0A0E2Z848"/>
<dbReference type="GO" id="GO:0005829">
    <property type="term" value="C:cytosol"/>
    <property type="evidence" value="ECO:0007669"/>
    <property type="project" value="TreeGrafter"/>
</dbReference>
<evidence type="ECO:0000313" key="7">
    <source>
        <dbReference type="Proteomes" id="UP000028839"/>
    </source>
</evidence>
<dbReference type="Proteomes" id="UP000028839">
    <property type="component" value="Unassembled WGS sequence"/>
</dbReference>
<dbReference type="Pfam" id="PF01844">
    <property type="entry name" value="HNH"/>
    <property type="match status" value="1"/>
</dbReference>
<dbReference type="InterPro" id="IPR002711">
    <property type="entry name" value="HNH"/>
</dbReference>
<evidence type="ECO:0000256" key="1">
    <source>
        <dbReference type="ARBA" id="ARBA00022722"/>
    </source>
</evidence>
<dbReference type="GO" id="GO:0016787">
    <property type="term" value="F:hydrolase activity"/>
    <property type="evidence" value="ECO:0007669"/>
    <property type="project" value="UniProtKB-KW"/>
</dbReference>
<comment type="caution">
    <text evidence="6">The sequence shown here is derived from an EMBL/GenBank/DDBJ whole genome shotgun (WGS) entry which is preliminary data.</text>
</comment>
<dbReference type="NCBIfam" id="NF008448">
    <property type="entry name" value="PRK11295.1"/>
    <property type="match status" value="1"/>
</dbReference>
<gene>
    <name evidence="6" type="ORF">IB75_06760</name>
</gene>
<keyword evidence="1" id="KW-0540">Nuclease</keyword>
<dbReference type="CDD" id="cd00085">
    <property type="entry name" value="HNHc"/>
    <property type="match status" value="1"/>
</dbReference>